<feature type="transmembrane region" description="Helical" evidence="1">
    <location>
        <begin position="65"/>
        <end position="86"/>
    </location>
</feature>
<accession>D6SNW6</accession>
<reference evidence="2" key="1">
    <citation type="submission" date="2010-05" db="EMBL/GenBank/DDBJ databases">
        <title>The draft genome of Desulfonatronospira thiodismutans ASO3-1.</title>
        <authorList>
            <consortium name="US DOE Joint Genome Institute (JGI-PGF)"/>
            <person name="Lucas S."/>
            <person name="Copeland A."/>
            <person name="Lapidus A."/>
            <person name="Cheng J.-F."/>
            <person name="Bruce D."/>
            <person name="Goodwin L."/>
            <person name="Pitluck S."/>
            <person name="Chertkov O."/>
            <person name="Brettin T."/>
            <person name="Detter J.C."/>
            <person name="Han C."/>
            <person name="Land M.L."/>
            <person name="Hauser L."/>
            <person name="Kyrpides N."/>
            <person name="Mikhailova N."/>
            <person name="Muyzer G."/>
            <person name="Woyke T."/>
        </authorList>
    </citation>
    <scope>NUCLEOTIDE SEQUENCE [LARGE SCALE GENOMIC DNA]</scope>
    <source>
        <strain evidence="2">ASO3-1</strain>
    </source>
</reference>
<dbReference type="OrthoDB" id="820796at2"/>
<dbReference type="AlphaFoldDB" id="D6SNW6"/>
<dbReference type="EMBL" id="ACJN02000002">
    <property type="protein sequence ID" value="EFI34442.1"/>
    <property type="molecule type" value="Genomic_DNA"/>
</dbReference>
<organism evidence="2 3">
    <name type="scientific">Desulfonatronospira thiodismutans ASO3-1</name>
    <dbReference type="NCBI Taxonomy" id="555779"/>
    <lineage>
        <taxon>Bacteria</taxon>
        <taxon>Pseudomonadati</taxon>
        <taxon>Thermodesulfobacteriota</taxon>
        <taxon>Desulfovibrionia</taxon>
        <taxon>Desulfovibrionales</taxon>
        <taxon>Desulfonatronovibrionaceae</taxon>
        <taxon>Desulfonatronospira</taxon>
    </lineage>
</organism>
<name>D6SNW6_9BACT</name>
<gene>
    <name evidence="2" type="ORF">Dthio_PD1801</name>
</gene>
<evidence type="ECO:0000313" key="3">
    <source>
        <dbReference type="Proteomes" id="UP000005496"/>
    </source>
</evidence>
<evidence type="ECO:0000256" key="1">
    <source>
        <dbReference type="SAM" id="Phobius"/>
    </source>
</evidence>
<keyword evidence="3" id="KW-1185">Reference proteome</keyword>
<sequence length="283" mass="32061">MHKVYEVINDLYDALHYVWEHDRTRQTITTVLIGTFLVTLTLTELNRFGMLPDNLGERLPTNPFYSVKLAFTLLLVNELISLIFILPCSVSRAVGKQLEILCLIFLRNAFKELSYFTEPIVLVGQLDAVLRIGANALGAVIIFVLLHFYYRQYVKRSGKGSRGERVYRFISVKKLVSMILLLIFTILGIYHLSFMWMHGEGIPFFAEIYTILVFSDVLLVLVVNRFFPGFNDIFRNSGFAVSTLLMRLSLTAPAFLNVVIGIGAALFALLLAMAYKRSTSGDP</sequence>
<dbReference type="eggNOG" id="ENOG502ZBRA">
    <property type="taxonomic scope" value="Bacteria"/>
</dbReference>
<keyword evidence="1" id="KW-0812">Transmembrane</keyword>
<comment type="caution">
    <text evidence="2">The sequence shown here is derived from an EMBL/GenBank/DDBJ whole genome shotgun (WGS) entry which is preliminary data.</text>
</comment>
<evidence type="ECO:0000313" key="2">
    <source>
        <dbReference type="EMBL" id="EFI34442.1"/>
    </source>
</evidence>
<feature type="transmembrane region" description="Helical" evidence="1">
    <location>
        <begin position="248"/>
        <end position="275"/>
    </location>
</feature>
<feature type="transmembrane region" description="Helical" evidence="1">
    <location>
        <begin position="208"/>
        <end position="227"/>
    </location>
</feature>
<dbReference type="RefSeq" id="WP_008869764.1">
    <property type="nucleotide sequence ID" value="NZ_ACJN02000002.1"/>
</dbReference>
<protein>
    <submittedName>
        <fullName evidence="2">Uncharacterized protein</fullName>
    </submittedName>
</protein>
<feature type="transmembrane region" description="Helical" evidence="1">
    <location>
        <begin position="175"/>
        <end position="196"/>
    </location>
</feature>
<feature type="transmembrane region" description="Helical" evidence="1">
    <location>
        <begin position="128"/>
        <end position="150"/>
    </location>
</feature>
<proteinExistence type="predicted"/>
<dbReference type="Proteomes" id="UP000005496">
    <property type="component" value="Unassembled WGS sequence"/>
</dbReference>
<keyword evidence="1" id="KW-0472">Membrane</keyword>
<keyword evidence="1" id="KW-1133">Transmembrane helix</keyword>